<evidence type="ECO:0000256" key="4">
    <source>
        <dbReference type="ARBA" id="ARBA00038825"/>
    </source>
</evidence>
<sequence>MSFRIGRRYFSKQSYDAIIIGGGHNGLTAAAYLAKAGKKVCVLERRHVLGGAAVTEEIVPGFRFSRASYLLSLLRPVVMQELNLKKFGLRYHIRNPNSFTPIRDTHGSLTLGMDMAENQREIAKFSKADAENYPKYEHFISEVTHAFEQLMDYEPLDLQKPIHKMLPHLYLLYKAVQPLGLKNAVDFYELMTAPISKIMNKWFESDVLKATLGTDGVIGLAASPMDPGTGYVLLHHVIGGLDEHKGAWGYVVGGMGAVSNAIAECAKSHGVEIFTEQEVDEVLLDGNVAKGVRLANGREIHSKIVMSNATPHVTFNNLVKKEHLPADFYRSVSQIDYTSPVTKINVAVKELPNFLAKPNLGSEPMPHHQTTIHMNCENMQVVHDAVMDYKNGRYSRRPVIEMTIPSSIDRTIVDSEDGHNTFGITGGNIFHGSMSLDQLYTSRPVSKWANYSTPIKSLYLCGSGAHPGGGVTGAPGQIMATIVQTHKLNLHDVEIVQALVYSSESNCAELKRTFQLELAQGYNEVKVQNLPFDLVHNSIRVSGSGEAVIHDVSVKNQEGADFVIPDRVLAIRAIYEEKERIKNKISDSKTAVQKRIEGLDNLITESVKNGKDGSLHFDGRTIESLNALHAYHQDKTVDLRAQIRNLEEQERKAQEELIRALTDWQHTGYANRNSAQYASIVVESTNGGSVELTVTYQVNNVAWFPFYDIRVTSGDDAEMHITYFGKVRQFSGEDWKNVPLILSTAKPAHGVKQLPKLGALEASIVVPEPECNTMRRGYGGGRGGYEMACAAPMALRCQKMGMTSAFVKSSNIASEFSIGRPATIDDRTEEYKVNIGQFTLPTKLSNVTVPSRNAAAFLVANSVNSSDYPLVAGQASIFLDGAFVNKGEFEDAVVSQKFEVSLGVDPNIRVEYKPVKNYQERTGTVEKLNSQVTEKTTAVTNLRPNPVLLTIREQLPRSTDSRIKVTLQSPEAKEVAEPSVEPTAGAEITPEKILDYTVQLAPGEARTVVVKYVTEHPAEEQVSYEEKF</sequence>
<evidence type="ECO:0000256" key="6">
    <source>
        <dbReference type="SAM" id="Coils"/>
    </source>
</evidence>
<feature type="coiled-coil region" evidence="6">
    <location>
        <begin position="636"/>
        <end position="663"/>
    </location>
</feature>
<dbReference type="Pfam" id="PF13598">
    <property type="entry name" value="DUF4139"/>
    <property type="match status" value="1"/>
</dbReference>
<dbReference type="InterPro" id="IPR037291">
    <property type="entry name" value="DUF4139"/>
</dbReference>
<dbReference type="EMBL" id="CP090894">
    <property type="protein sequence ID" value="ULT97241.1"/>
    <property type="molecule type" value="Genomic_DNA"/>
</dbReference>
<dbReference type="InterPro" id="IPR025554">
    <property type="entry name" value="DUF4140"/>
</dbReference>
<dbReference type="InterPro" id="IPR002937">
    <property type="entry name" value="Amino_oxidase"/>
</dbReference>
<feature type="domain" description="DUF4139" evidence="8">
    <location>
        <begin position="692"/>
        <end position="1017"/>
    </location>
</feature>
<evidence type="ECO:0000259" key="9">
    <source>
        <dbReference type="Pfam" id="PF13600"/>
    </source>
</evidence>
<comment type="subunit">
    <text evidence="4">Interacts with COX5B; this interaction may contribute to localize PYROXD2 to the inner face of the inner mitochondrial membrane.</text>
</comment>
<evidence type="ECO:0000256" key="3">
    <source>
        <dbReference type="ARBA" id="ARBA00037217"/>
    </source>
</evidence>
<dbReference type="GO" id="GO:0016491">
    <property type="term" value="F:oxidoreductase activity"/>
    <property type="evidence" value="ECO:0007669"/>
    <property type="project" value="InterPro"/>
</dbReference>
<evidence type="ECO:0000256" key="1">
    <source>
        <dbReference type="ARBA" id="ARBA00004305"/>
    </source>
</evidence>
<keyword evidence="6" id="KW-0175">Coiled coil</keyword>
<comment type="subcellular location">
    <subcellularLocation>
        <location evidence="1">Mitochondrion matrix</location>
    </subcellularLocation>
</comment>
<dbReference type="InterPro" id="IPR011935">
    <property type="entry name" value="CHP02231"/>
</dbReference>
<evidence type="ECO:0000259" key="7">
    <source>
        <dbReference type="Pfam" id="PF01593"/>
    </source>
</evidence>
<comment type="similarity">
    <text evidence="2">Belongs to the carotenoid/retinoid oxidoreductase family.</text>
</comment>
<dbReference type="GO" id="GO:0005759">
    <property type="term" value="C:mitochondrial matrix"/>
    <property type="evidence" value="ECO:0007669"/>
    <property type="project" value="UniProtKB-SubCell"/>
</dbReference>
<evidence type="ECO:0000256" key="2">
    <source>
        <dbReference type="ARBA" id="ARBA00006046"/>
    </source>
</evidence>
<dbReference type="Gene3D" id="3.50.50.60">
    <property type="entry name" value="FAD/NAD(P)-binding domain"/>
    <property type="match status" value="2"/>
</dbReference>
<dbReference type="SUPFAM" id="SSF51905">
    <property type="entry name" value="FAD/NAD(P)-binding domain"/>
    <property type="match status" value="1"/>
</dbReference>
<name>A0AAE9D6R1_CAEBR</name>
<accession>A0AAE9D6R1</accession>
<evidence type="ECO:0000259" key="8">
    <source>
        <dbReference type="Pfam" id="PF13598"/>
    </source>
</evidence>
<dbReference type="Pfam" id="PF01593">
    <property type="entry name" value="Amino_oxidase"/>
    <property type="match status" value="1"/>
</dbReference>
<dbReference type="InterPro" id="IPR036188">
    <property type="entry name" value="FAD/NAD-bd_sf"/>
</dbReference>
<feature type="domain" description="Amine oxidase" evidence="7">
    <location>
        <begin position="246"/>
        <end position="352"/>
    </location>
</feature>
<organism evidence="10 11">
    <name type="scientific">Caenorhabditis briggsae</name>
    <dbReference type="NCBI Taxonomy" id="6238"/>
    <lineage>
        <taxon>Eukaryota</taxon>
        <taxon>Metazoa</taxon>
        <taxon>Ecdysozoa</taxon>
        <taxon>Nematoda</taxon>
        <taxon>Chromadorea</taxon>
        <taxon>Rhabditida</taxon>
        <taxon>Rhabditina</taxon>
        <taxon>Rhabditomorpha</taxon>
        <taxon>Rhabditoidea</taxon>
        <taxon>Rhabditidae</taxon>
        <taxon>Peloderinae</taxon>
        <taxon>Caenorhabditis</taxon>
    </lineage>
</organism>
<proteinExistence type="inferred from homology"/>
<feature type="domain" description="DUF4140" evidence="9">
    <location>
        <begin position="505"/>
        <end position="598"/>
    </location>
</feature>
<evidence type="ECO:0000256" key="5">
    <source>
        <dbReference type="ARBA" id="ARBA00040298"/>
    </source>
</evidence>
<dbReference type="PANTHER" id="PTHR10668">
    <property type="entry name" value="PHYTOENE DEHYDROGENASE"/>
    <property type="match status" value="1"/>
</dbReference>
<comment type="function">
    <text evidence="3">Probable oxidoreductase that may play a role as regulator of mitochondrial function.</text>
</comment>
<gene>
    <name evidence="10" type="ORF">L3Y34_005220</name>
</gene>
<dbReference type="NCBIfam" id="TIGR02231">
    <property type="entry name" value="mucoidy inhibitor MuiA family protein"/>
    <property type="match status" value="1"/>
</dbReference>
<dbReference type="Proteomes" id="UP000827892">
    <property type="component" value="Chromosome IV"/>
</dbReference>
<dbReference type="Pfam" id="PF13600">
    <property type="entry name" value="DUF4140"/>
    <property type="match status" value="1"/>
</dbReference>
<evidence type="ECO:0000313" key="10">
    <source>
        <dbReference type="EMBL" id="ULT97241.1"/>
    </source>
</evidence>
<reference evidence="10 11" key="1">
    <citation type="submission" date="2022-05" db="EMBL/GenBank/DDBJ databases">
        <title>Chromosome-level reference genomes for two strains of Caenorhabditis briggsae: an improved platform for comparative genomics.</title>
        <authorList>
            <person name="Stevens L."/>
            <person name="Andersen E.C."/>
        </authorList>
    </citation>
    <scope>NUCLEOTIDE SEQUENCE [LARGE SCALE GENOMIC DNA]</scope>
    <source>
        <strain evidence="10">QX1410_ONT</strain>
        <tissue evidence="10">Whole-organism</tissue>
    </source>
</reference>
<protein>
    <recommendedName>
        <fullName evidence="5">Pyridine nucleotide-disulfide oxidoreductase domain-containing protein 2</fullName>
    </recommendedName>
</protein>
<dbReference type="AlphaFoldDB" id="A0AAE9D6R1"/>
<dbReference type="PANTHER" id="PTHR10668:SF103">
    <property type="entry name" value="PYRIDINE NUCLEOTIDE-DISULFIDE OXIDOREDUCTASE DOMAIN-CONTAINING PROTEIN 2"/>
    <property type="match status" value="1"/>
</dbReference>
<dbReference type="Pfam" id="PF13450">
    <property type="entry name" value="NAD_binding_8"/>
    <property type="match status" value="1"/>
</dbReference>
<evidence type="ECO:0000313" key="11">
    <source>
        <dbReference type="Proteomes" id="UP000827892"/>
    </source>
</evidence>